<name>A0A0S2M398_9MICC</name>
<evidence type="ECO:0000313" key="2">
    <source>
        <dbReference type="Proteomes" id="UP000059574"/>
    </source>
</evidence>
<proteinExistence type="predicted"/>
<dbReference type="AlphaFoldDB" id="A0A0S2M398"/>
<dbReference type="Proteomes" id="UP000059574">
    <property type="component" value="Chromosome"/>
</dbReference>
<evidence type="ECO:0008006" key="3">
    <source>
        <dbReference type="Google" id="ProtNLM"/>
    </source>
</evidence>
<evidence type="ECO:0000313" key="1">
    <source>
        <dbReference type="EMBL" id="ALO68178.1"/>
    </source>
</evidence>
<reference evidence="2" key="1">
    <citation type="submission" date="2015-11" db="EMBL/GenBank/DDBJ databases">
        <authorList>
            <person name="Kumar R."/>
            <person name="Singh D."/>
            <person name="Swarnkar M.K."/>
            <person name="Singh A.K."/>
            <person name="Kumar S."/>
        </authorList>
    </citation>
    <scope>NUCLEOTIDE SEQUENCE [LARGE SCALE GENOMIC DNA]</scope>
    <source>
        <strain evidence="2">ERGS4:06</strain>
    </source>
</reference>
<sequence>MFGCIESNRTPPKFQARDIIVVGVVALFVRSNPTLAILGILFGGCLLGRGLLIGCARNQQIEFEKSEQATNDDPRPF</sequence>
<reference evidence="1 2" key="2">
    <citation type="journal article" date="2016" name="J. Biotechnol.">
        <title>Complete genome sequence of Arthrobacter alpinus ERGS4:06, a yellow pigmented bacterium tolerant to cold and radiations isolated from Sikkim Himalaya.</title>
        <authorList>
            <person name="Kumar R."/>
            <person name="Singh D."/>
            <person name="Swarnkar M.K."/>
            <person name="Singh A.K."/>
            <person name="Kumar S."/>
        </authorList>
    </citation>
    <scope>NUCLEOTIDE SEQUENCE [LARGE SCALE GENOMIC DNA]</scope>
    <source>
        <strain evidence="1 2">ERGS4:06</strain>
    </source>
</reference>
<accession>A0A0S2M398</accession>
<protein>
    <recommendedName>
        <fullName evidence="3">DUF2892 domain-containing protein</fullName>
    </recommendedName>
</protein>
<dbReference type="EMBL" id="CP013200">
    <property type="protein sequence ID" value="ALO68178.1"/>
    <property type="molecule type" value="Genomic_DNA"/>
</dbReference>
<gene>
    <name evidence="1" type="ORF">AS189_18840</name>
</gene>
<organism evidence="1 2">
    <name type="scientific">Arthrobacter alpinus</name>
    <dbReference type="NCBI Taxonomy" id="656366"/>
    <lineage>
        <taxon>Bacteria</taxon>
        <taxon>Bacillati</taxon>
        <taxon>Actinomycetota</taxon>
        <taxon>Actinomycetes</taxon>
        <taxon>Micrococcales</taxon>
        <taxon>Micrococcaceae</taxon>
        <taxon>Arthrobacter</taxon>
    </lineage>
</organism>